<gene>
    <name evidence="7" type="ORF">KIW84_073553</name>
</gene>
<dbReference type="InterPro" id="IPR001563">
    <property type="entry name" value="Peptidase_S10"/>
</dbReference>
<protein>
    <submittedName>
        <fullName evidence="7">Serine carboxypeptidase-like 20</fullName>
    </submittedName>
</protein>
<dbReference type="FunFam" id="3.40.50.12670:FF:000001">
    <property type="entry name" value="Carboxypeptidase"/>
    <property type="match status" value="1"/>
</dbReference>
<keyword evidence="2 7" id="KW-0121">Carboxypeptidase</keyword>
<dbReference type="PANTHER" id="PTHR11802:SF254">
    <property type="entry name" value="SERINE CARBOXYPEPTIDASE-LIKE 20"/>
    <property type="match status" value="1"/>
</dbReference>
<keyword evidence="5" id="KW-0378">Hydrolase</keyword>
<evidence type="ECO:0000256" key="1">
    <source>
        <dbReference type="ARBA" id="ARBA00009431"/>
    </source>
</evidence>
<organism evidence="7 8">
    <name type="scientific">Pisum sativum</name>
    <name type="common">Garden pea</name>
    <name type="synonym">Lathyrus oleraceus</name>
    <dbReference type="NCBI Taxonomy" id="3888"/>
    <lineage>
        <taxon>Eukaryota</taxon>
        <taxon>Viridiplantae</taxon>
        <taxon>Streptophyta</taxon>
        <taxon>Embryophyta</taxon>
        <taxon>Tracheophyta</taxon>
        <taxon>Spermatophyta</taxon>
        <taxon>Magnoliopsida</taxon>
        <taxon>eudicotyledons</taxon>
        <taxon>Gunneridae</taxon>
        <taxon>Pentapetalae</taxon>
        <taxon>rosids</taxon>
        <taxon>fabids</taxon>
        <taxon>Fabales</taxon>
        <taxon>Fabaceae</taxon>
        <taxon>Papilionoideae</taxon>
        <taxon>50 kb inversion clade</taxon>
        <taxon>NPAAA clade</taxon>
        <taxon>Hologalegina</taxon>
        <taxon>IRL clade</taxon>
        <taxon>Fabeae</taxon>
        <taxon>Lathyrus</taxon>
    </lineage>
</organism>
<evidence type="ECO:0000256" key="3">
    <source>
        <dbReference type="ARBA" id="ARBA00022670"/>
    </source>
</evidence>
<dbReference type="AlphaFoldDB" id="A0A9D4ZWU5"/>
<reference evidence="7 8" key="1">
    <citation type="journal article" date="2022" name="Nat. Genet.">
        <title>Improved pea reference genome and pan-genome highlight genomic features and evolutionary characteristics.</title>
        <authorList>
            <person name="Yang T."/>
            <person name="Liu R."/>
            <person name="Luo Y."/>
            <person name="Hu S."/>
            <person name="Wang D."/>
            <person name="Wang C."/>
            <person name="Pandey M.K."/>
            <person name="Ge S."/>
            <person name="Xu Q."/>
            <person name="Li N."/>
            <person name="Li G."/>
            <person name="Huang Y."/>
            <person name="Saxena R.K."/>
            <person name="Ji Y."/>
            <person name="Li M."/>
            <person name="Yan X."/>
            <person name="He Y."/>
            <person name="Liu Y."/>
            <person name="Wang X."/>
            <person name="Xiang C."/>
            <person name="Varshney R.K."/>
            <person name="Ding H."/>
            <person name="Gao S."/>
            <person name="Zong X."/>
        </authorList>
    </citation>
    <scope>NUCLEOTIDE SEQUENCE [LARGE SCALE GENOMIC DNA]</scope>
    <source>
        <strain evidence="7 8">cv. Zhongwan 6</strain>
    </source>
</reference>
<evidence type="ECO:0000313" key="8">
    <source>
        <dbReference type="Proteomes" id="UP001058974"/>
    </source>
</evidence>
<dbReference type="PROSITE" id="PS00560">
    <property type="entry name" value="CARBOXYPEPT_SER_HIS"/>
    <property type="match status" value="1"/>
</dbReference>
<dbReference type="InterPro" id="IPR033124">
    <property type="entry name" value="Ser_caboxypep_his_AS"/>
</dbReference>
<dbReference type="GO" id="GO:0006508">
    <property type="term" value="P:proteolysis"/>
    <property type="evidence" value="ECO:0007669"/>
    <property type="project" value="UniProtKB-KW"/>
</dbReference>
<keyword evidence="4" id="KW-0732">Signal</keyword>
<evidence type="ECO:0000256" key="2">
    <source>
        <dbReference type="ARBA" id="ARBA00022645"/>
    </source>
</evidence>
<dbReference type="Gene3D" id="3.40.50.1820">
    <property type="entry name" value="alpha/beta hydrolase"/>
    <property type="match status" value="1"/>
</dbReference>
<dbReference type="GO" id="GO:0004185">
    <property type="term" value="F:serine-type carboxypeptidase activity"/>
    <property type="evidence" value="ECO:0007669"/>
    <property type="project" value="InterPro"/>
</dbReference>
<comment type="similarity">
    <text evidence="1">Belongs to the peptidase S10 family.</text>
</comment>
<sequence>MVSGFAKAERTMKCLHIRGDCSSSEKLLQMFQPPENAVCRDFEVIDAGKESLQWGVAAGLYSGLTYGLKEARGAHDWDFMFSYSDILSYALKFKLADTHNFLIGLISDQILENITKACNGTFYATNSSDCNHWLSNLDDIVDGLNIYNILEPCYHEDNEEIQENKSKLPLSFRQLGKTEKSLANDEVARNWLNNLEVRKAIHTAEESVVRRWELCTFQLEYDHDLGSMIPYHKNLTSKGYSALIFSGDHDMCVPFTGTEAWTRSLGYKIVDEWRPWLINDQVAGFIQGYANNLTFLTIKGAGHTVPEYKPEEALYFYKHFLDGTPI</sequence>
<proteinExistence type="inferred from homology"/>
<evidence type="ECO:0000256" key="5">
    <source>
        <dbReference type="ARBA" id="ARBA00022801"/>
    </source>
</evidence>
<dbReference type="GO" id="GO:0019748">
    <property type="term" value="P:secondary metabolic process"/>
    <property type="evidence" value="ECO:0007669"/>
    <property type="project" value="TreeGrafter"/>
</dbReference>
<dbReference type="Gene3D" id="3.40.50.12670">
    <property type="match status" value="1"/>
</dbReference>
<evidence type="ECO:0000256" key="4">
    <source>
        <dbReference type="ARBA" id="ARBA00022729"/>
    </source>
</evidence>
<evidence type="ECO:0000256" key="6">
    <source>
        <dbReference type="ARBA" id="ARBA00023180"/>
    </source>
</evidence>
<dbReference type="EMBL" id="JAMSHJ010000007">
    <property type="protein sequence ID" value="KAI5387471.1"/>
    <property type="molecule type" value="Genomic_DNA"/>
</dbReference>
<keyword evidence="3" id="KW-0645">Protease</keyword>
<evidence type="ECO:0000313" key="7">
    <source>
        <dbReference type="EMBL" id="KAI5387471.1"/>
    </source>
</evidence>
<accession>A0A9D4ZWU5</accession>
<dbReference type="Gramene" id="Psat07G0355300-T1">
    <property type="protein sequence ID" value="KAI5387471.1"/>
    <property type="gene ID" value="KIW84_073553"/>
</dbReference>
<name>A0A9D4ZWU5_PEA</name>
<dbReference type="Pfam" id="PF00450">
    <property type="entry name" value="Peptidase_S10"/>
    <property type="match status" value="1"/>
</dbReference>
<dbReference type="InterPro" id="IPR029058">
    <property type="entry name" value="AB_hydrolase_fold"/>
</dbReference>
<keyword evidence="8" id="KW-1185">Reference proteome</keyword>
<keyword evidence="6" id="KW-0325">Glycoprotein</keyword>
<dbReference type="GO" id="GO:0016747">
    <property type="term" value="F:acyltransferase activity, transferring groups other than amino-acyl groups"/>
    <property type="evidence" value="ECO:0007669"/>
    <property type="project" value="TreeGrafter"/>
</dbReference>
<dbReference type="SUPFAM" id="SSF53474">
    <property type="entry name" value="alpha/beta-Hydrolases"/>
    <property type="match status" value="1"/>
</dbReference>
<dbReference type="Proteomes" id="UP001058974">
    <property type="component" value="Chromosome 7"/>
</dbReference>
<comment type="caution">
    <text evidence="7">The sequence shown here is derived from an EMBL/GenBank/DDBJ whole genome shotgun (WGS) entry which is preliminary data.</text>
</comment>
<dbReference type="PANTHER" id="PTHR11802">
    <property type="entry name" value="SERINE PROTEASE FAMILY S10 SERINE CARBOXYPEPTIDASE"/>
    <property type="match status" value="1"/>
</dbReference>